<gene>
    <name evidence="6" type="ORF">FRY98_09595</name>
</gene>
<keyword evidence="7" id="KW-1185">Reference proteome</keyword>
<dbReference type="InterPro" id="IPR046348">
    <property type="entry name" value="SIS_dom_sf"/>
</dbReference>
<dbReference type="CDD" id="cd05009">
    <property type="entry name" value="SIS_GlmS_GlmD_2"/>
    <property type="match status" value="1"/>
</dbReference>
<name>A0A5D0CTG6_9BACL</name>
<evidence type="ECO:0000259" key="5">
    <source>
        <dbReference type="PROSITE" id="PS51464"/>
    </source>
</evidence>
<evidence type="ECO:0000256" key="4">
    <source>
        <dbReference type="ARBA" id="ARBA00022737"/>
    </source>
</evidence>
<dbReference type="GO" id="GO:0006487">
    <property type="term" value="P:protein N-linked glycosylation"/>
    <property type="evidence" value="ECO:0007669"/>
    <property type="project" value="TreeGrafter"/>
</dbReference>
<dbReference type="SUPFAM" id="SSF53697">
    <property type="entry name" value="SIS domain"/>
    <property type="match status" value="1"/>
</dbReference>
<dbReference type="EC" id="2.6.1.16" evidence="2"/>
<dbReference type="Gene3D" id="3.40.50.10490">
    <property type="entry name" value="Glucose-6-phosphate isomerase like protein, domain 1"/>
    <property type="match status" value="2"/>
</dbReference>
<dbReference type="InterPro" id="IPR001347">
    <property type="entry name" value="SIS_dom"/>
</dbReference>
<protein>
    <recommendedName>
        <fullName evidence="3">Glutamine--fructose-6-phosphate aminotransferase [isomerizing]</fullName>
        <ecNumber evidence="2">2.6.1.16</ecNumber>
    </recommendedName>
</protein>
<dbReference type="OrthoDB" id="9782098at2"/>
<proteinExistence type="predicted"/>
<dbReference type="GO" id="GO:0006047">
    <property type="term" value="P:UDP-N-acetylglucosamine metabolic process"/>
    <property type="evidence" value="ECO:0007669"/>
    <property type="project" value="TreeGrafter"/>
</dbReference>
<dbReference type="GO" id="GO:0004360">
    <property type="term" value="F:glutamine-fructose-6-phosphate transaminase (isomerizing) activity"/>
    <property type="evidence" value="ECO:0007669"/>
    <property type="project" value="UniProtKB-EC"/>
</dbReference>
<keyword evidence="4" id="KW-0677">Repeat</keyword>
<evidence type="ECO:0000256" key="2">
    <source>
        <dbReference type="ARBA" id="ARBA00012916"/>
    </source>
</evidence>
<accession>A0A5D0CTG6</accession>
<comment type="caution">
    <text evidence="6">The sequence shown here is derived from an EMBL/GenBank/DDBJ whole genome shotgun (WGS) entry which is preliminary data.</text>
</comment>
<organism evidence="6 7">
    <name type="scientific">Paenibacillus faecis</name>
    <dbReference type="NCBI Taxonomy" id="862114"/>
    <lineage>
        <taxon>Bacteria</taxon>
        <taxon>Bacillati</taxon>
        <taxon>Bacillota</taxon>
        <taxon>Bacilli</taxon>
        <taxon>Bacillales</taxon>
        <taxon>Paenibacillaceae</taxon>
        <taxon>Paenibacillus</taxon>
    </lineage>
</organism>
<reference evidence="6 7" key="1">
    <citation type="submission" date="2019-08" db="EMBL/GenBank/DDBJ databases">
        <title>Genome sequencing of Paenibacillus faecis DSM 23593(T).</title>
        <authorList>
            <person name="Kook J.-K."/>
            <person name="Park S.-N."/>
            <person name="Lim Y.K."/>
        </authorList>
    </citation>
    <scope>NUCLEOTIDE SEQUENCE [LARGE SCALE GENOMIC DNA]</scope>
    <source>
        <strain evidence="6 7">DSM 23593</strain>
    </source>
</reference>
<dbReference type="InterPro" id="IPR035490">
    <property type="entry name" value="GlmS/FrlB_SIS"/>
</dbReference>
<comment type="catalytic activity">
    <reaction evidence="1">
        <text>D-fructose 6-phosphate + L-glutamine = D-glucosamine 6-phosphate + L-glutamate</text>
        <dbReference type="Rhea" id="RHEA:13237"/>
        <dbReference type="ChEBI" id="CHEBI:29985"/>
        <dbReference type="ChEBI" id="CHEBI:58359"/>
        <dbReference type="ChEBI" id="CHEBI:58725"/>
        <dbReference type="ChEBI" id="CHEBI:61527"/>
        <dbReference type="EC" id="2.6.1.16"/>
    </reaction>
</comment>
<evidence type="ECO:0000313" key="6">
    <source>
        <dbReference type="EMBL" id="TYA12940.1"/>
    </source>
</evidence>
<dbReference type="GO" id="GO:0006002">
    <property type="term" value="P:fructose 6-phosphate metabolic process"/>
    <property type="evidence" value="ECO:0007669"/>
    <property type="project" value="TreeGrafter"/>
</dbReference>
<evidence type="ECO:0000256" key="3">
    <source>
        <dbReference type="ARBA" id="ARBA00016090"/>
    </source>
</evidence>
<feature type="domain" description="SIS" evidence="5">
    <location>
        <begin position="18"/>
        <end position="163"/>
    </location>
</feature>
<dbReference type="PROSITE" id="PS51464">
    <property type="entry name" value="SIS"/>
    <property type="match status" value="2"/>
</dbReference>
<dbReference type="AlphaFoldDB" id="A0A5D0CTG6"/>
<feature type="domain" description="SIS" evidence="5">
    <location>
        <begin position="185"/>
        <end position="323"/>
    </location>
</feature>
<dbReference type="InterPro" id="IPR035466">
    <property type="entry name" value="GlmS/AgaS_SIS"/>
</dbReference>
<dbReference type="Proteomes" id="UP000325218">
    <property type="component" value="Unassembled WGS sequence"/>
</dbReference>
<evidence type="ECO:0000313" key="7">
    <source>
        <dbReference type="Proteomes" id="UP000325218"/>
    </source>
</evidence>
<dbReference type="CDD" id="cd05008">
    <property type="entry name" value="SIS_GlmS_GlmD_1"/>
    <property type="match status" value="1"/>
</dbReference>
<dbReference type="PANTHER" id="PTHR10937">
    <property type="entry name" value="GLUCOSAMINE--FRUCTOSE-6-PHOSPHATE AMINOTRANSFERASE, ISOMERIZING"/>
    <property type="match status" value="1"/>
</dbReference>
<dbReference type="EMBL" id="VSDO01000002">
    <property type="protein sequence ID" value="TYA12940.1"/>
    <property type="molecule type" value="Genomic_DNA"/>
</dbReference>
<sequence length="333" mass="36760">MRIMSQFFNEVKQQPEAIRETIRNNTSFSAAGNKPLLLTGMGSSLAASELLVSYLNLHGIQASAIDNSEILHYYPDSFLDKHQLYIVSQSGESFEAKELAKRYPSASAITNSPDGSLAGLAREVLLTHAGKEKAIASSKSFTTTAALMLLMGSKMAGNDLTDSLYRAADVIEEHLQREEEYRKRIVEFINPEKPLVLLGRGPSVYTARQGSLTLKETSRMFAEAASAPQFRHGPFELIKENLQAIFFNPKGTTYEINKKYVLEMAELGAKVLYVSDEGLRHERVMSLEIPSVHEYVSPIPYSLVIQLAAIELSAKRGLVAGEAEIITKVTGKE</sequence>
<dbReference type="GO" id="GO:0097367">
    <property type="term" value="F:carbohydrate derivative binding"/>
    <property type="evidence" value="ECO:0007669"/>
    <property type="project" value="InterPro"/>
</dbReference>
<dbReference type="PANTHER" id="PTHR10937:SF0">
    <property type="entry name" value="GLUTAMINE--FRUCTOSE-6-PHOSPHATE TRANSAMINASE (ISOMERIZING)"/>
    <property type="match status" value="1"/>
</dbReference>
<evidence type="ECO:0000256" key="1">
    <source>
        <dbReference type="ARBA" id="ARBA00001031"/>
    </source>
</evidence>
<dbReference type="Pfam" id="PF01380">
    <property type="entry name" value="SIS"/>
    <property type="match status" value="2"/>
</dbReference>